<dbReference type="Proteomes" id="UP001321492">
    <property type="component" value="Unassembled WGS sequence"/>
</dbReference>
<evidence type="ECO:0000313" key="2">
    <source>
        <dbReference type="EMBL" id="MDJ1159050.1"/>
    </source>
</evidence>
<organism evidence="2 3">
    <name type="scientific">Chelatococcus albus</name>
    <dbReference type="NCBI Taxonomy" id="3047466"/>
    <lineage>
        <taxon>Bacteria</taxon>
        <taxon>Pseudomonadati</taxon>
        <taxon>Pseudomonadota</taxon>
        <taxon>Alphaproteobacteria</taxon>
        <taxon>Hyphomicrobiales</taxon>
        <taxon>Chelatococcaceae</taxon>
        <taxon>Chelatococcus</taxon>
    </lineage>
</organism>
<feature type="compositionally biased region" description="Basic and acidic residues" evidence="1">
    <location>
        <begin position="366"/>
        <end position="381"/>
    </location>
</feature>
<evidence type="ECO:0000256" key="1">
    <source>
        <dbReference type="SAM" id="MobiDB-lite"/>
    </source>
</evidence>
<protein>
    <submittedName>
        <fullName evidence="2">DUF2336 domain-containing protein</fullName>
    </submittedName>
</protein>
<comment type="caution">
    <text evidence="2">The sequence shown here is derived from an EMBL/GenBank/DDBJ whole genome shotgun (WGS) entry which is preliminary data.</text>
</comment>
<dbReference type="RefSeq" id="WP_283741041.1">
    <property type="nucleotide sequence ID" value="NZ_JASJEV010000007.1"/>
</dbReference>
<name>A0ABT7AI43_9HYPH</name>
<dbReference type="Pfam" id="PF10098">
    <property type="entry name" value="DUF2336"/>
    <property type="match status" value="1"/>
</dbReference>
<dbReference type="InterPro" id="IPR019285">
    <property type="entry name" value="DUF2336"/>
</dbReference>
<feature type="region of interest" description="Disordered" evidence="1">
    <location>
        <begin position="341"/>
        <end position="381"/>
    </location>
</feature>
<evidence type="ECO:0000313" key="3">
    <source>
        <dbReference type="Proteomes" id="UP001321492"/>
    </source>
</evidence>
<reference evidence="2 3" key="1">
    <citation type="submission" date="2023-05" db="EMBL/GenBank/DDBJ databases">
        <title>Chelatococcus sp. nov., a moderately thermophilic bacterium isolated from hot spring microbial mat.</title>
        <authorList>
            <person name="Hu C.-J."/>
            <person name="Li W.-J."/>
        </authorList>
    </citation>
    <scope>NUCLEOTIDE SEQUENCE [LARGE SCALE GENOMIC DNA]</scope>
    <source>
        <strain evidence="2 3">SYSU G07232</strain>
    </source>
</reference>
<sequence>MHDTPVPDLSGLAALARAGDIDIRPVLLRVQTDLFLAAKARPPEAVAAFRALATGLIPVVDAGTLAVVAQKLAPHPDTPEAVIEALARAGGRAEEIVLALTPNLPEEGLTAIAATGPVRLAVAVARRRDLAPQTLDALVARRHVALDEALAGNPSPLPADVLATLVARARQSAHLRAALAALLLERADLPVIDAAALYGEAEPARRAAILAEMGRAAALDGRRRALPLVDATRREALVRAAARGDRPAFSVRLADAFGTSIREAQRLLADPSGDLLALALHAVGFEEEEAVRVFLTLDPALAQSTQRVFALAGRIRAVPREVAARVVFAVLGRDTGEVRPRAAHVPAMAPGGTTSRPALPGLRRPAPPERPPETGRDRSAG</sequence>
<accession>A0ABT7AI43</accession>
<dbReference type="EMBL" id="JASJEV010000007">
    <property type="protein sequence ID" value="MDJ1159050.1"/>
    <property type="molecule type" value="Genomic_DNA"/>
</dbReference>
<keyword evidence="3" id="KW-1185">Reference proteome</keyword>
<gene>
    <name evidence="2" type="ORF">QNA08_12465</name>
</gene>
<proteinExistence type="predicted"/>